<keyword evidence="2" id="KW-1133">Transmembrane helix</keyword>
<keyword evidence="4" id="KW-1185">Reference proteome</keyword>
<dbReference type="Proteomes" id="UP000789405">
    <property type="component" value="Unassembled WGS sequence"/>
</dbReference>
<feature type="transmembrane region" description="Helical" evidence="2">
    <location>
        <begin position="76"/>
        <end position="109"/>
    </location>
</feature>
<evidence type="ECO:0000256" key="2">
    <source>
        <dbReference type="SAM" id="Phobius"/>
    </source>
</evidence>
<dbReference type="AlphaFoldDB" id="A0A9N9J230"/>
<feature type="coiled-coil region" evidence="1">
    <location>
        <begin position="140"/>
        <end position="167"/>
    </location>
</feature>
<evidence type="ECO:0000256" key="1">
    <source>
        <dbReference type="SAM" id="Coils"/>
    </source>
</evidence>
<keyword evidence="2" id="KW-0472">Membrane</keyword>
<sequence length="193" mass="21981">MSKENPSISTDFILPDKVPLPKPIPFPQATNQIDLNKISNGTFYTVLQFMTDHPNISIKEEKEQSFIMNVNRSKSVLSLLGIIGGLWSTITALYIFLFGLGSISPWGFMQKKLFKNKYKEKLLPFVVDLQSGEFDTKEKSNIKENKNSSMQKRLDNLEKRVRLYENIIDISLLTSIEKDSSSPNVNNGEMDID</sequence>
<reference evidence="3" key="1">
    <citation type="submission" date="2021-06" db="EMBL/GenBank/DDBJ databases">
        <authorList>
            <person name="Kallberg Y."/>
            <person name="Tangrot J."/>
            <person name="Rosling A."/>
        </authorList>
    </citation>
    <scope>NUCLEOTIDE SEQUENCE</scope>
    <source>
        <strain evidence="3">MA453B</strain>
    </source>
</reference>
<evidence type="ECO:0000313" key="4">
    <source>
        <dbReference type="Proteomes" id="UP000789405"/>
    </source>
</evidence>
<dbReference type="EMBL" id="CAJVPY010017219">
    <property type="protein sequence ID" value="CAG8760914.1"/>
    <property type="molecule type" value="Genomic_DNA"/>
</dbReference>
<proteinExistence type="predicted"/>
<comment type="caution">
    <text evidence="3">The sequence shown here is derived from an EMBL/GenBank/DDBJ whole genome shotgun (WGS) entry which is preliminary data.</text>
</comment>
<keyword evidence="2" id="KW-0812">Transmembrane</keyword>
<gene>
    <name evidence="3" type="ORF">DERYTH_LOCUS17808</name>
</gene>
<organism evidence="3 4">
    <name type="scientific">Dentiscutata erythropus</name>
    <dbReference type="NCBI Taxonomy" id="1348616"/>
    <lineage>
        <taxon>Eukaryota</taxon>
        <taxon>Fungi</taxon>
        <taxon>Fungi incertae sedis</taxon>
        <taxon>Mucoromycota</taxon>
        <taxon>Glomeromycotina</taxon>
        <taxon>Glomeromycetes</taxon>
        <taxon>Diversisporales</taxon>
        <taxon>Gigasporaceae</taxon>
        <taxon>Dentiscutata</taxon>
    </lineage>
</organism>
<accession>A0A9N9J230</accession>
<evidence type="ECO:0000313" key="3">
    <source>
        <dbReference type="EMBL" id="CAG8760914.1"/>
    </source>
</evidence>
<keyword evidence="1" id="KW-0175">Coiled coil</keyword>
<protein>
    <submittedName>
        <fullName evidence="3">28731_t:CDS:1</fullName>
    </submittedName>
</protein>
<name>A0A9N9J230_9GLOM</name>